<gene>
    <name evidence="3" type="ORF">KL86SPO_50162</name>
</gene>
<feature type="region of interest" description="Disordered" evidence="1">
    <location>
        <begin position="122"/>
        <end position="155"/>
    </location>
</feature>
<evidence type="ECO:0000259" key="2">
    <source>
        <dbReference type="Pfam" id="PF14297"/>
    </source>
</evidence>
<dbReference type="InterPro" id="IPR025400">
    <property type="entry name" value="Lin1244/Lin1753-like_N"/>
</dbReference>
<accession>A0A212LXZ1</accession>
<dbReference type="Pfam" id="PF14297">
    <property type="entry name" value="Lin1244_N"/>
    <property type="match status" value="1"/>
</dbReference>
<reference evidence="3" key="1">
    <citation type="submission" date="2016-08" db="EMBL/GenBank/DDBJ databases">
        <authorList>
            <person name="Seilhamer J.J."/>
        </authorList>
    </citation>
    <scope>NUCLEOTIDE SEQUENCE</scope>
    <source>
        <strain evidence="3">86</strain>
    </source>
</reference>
<feature type="domain" description="Lin1244/Lin1753-like N-terminal" evidence="2">
    <location>
        <begin position="4"/>
        <end position="81"/>
    </location>
</feature>
<feature type="compositionally biased region" description="Basic and acidic residues" evidence="1">
    <location>
        <begin position="129"/>
        <end position="138"/>
    </location>
</feature>
<evidence type="ECO:0000313" key="3">
    <source>
        <dbReference type="EMBL" id="SCM82391.1"/>
    </source>
</evidence>
<protein>
    <recommendedName>
        <fullName evidence="2">Lin1244/Lin1753-like N-terminal domain-containing protein</fullName>
    </recommendedName>
</protein>
<dbReference type="EMBL" id="FMJE01000005">
    <property type="protein sequence ID" value="SCM82391.1"/>
    <property type="molecule type" value="Genomic_DNA"/>
</dbReference>
<sequence>MFIIEQHYGNDGYAFWFKLLELLGKSEGHYINCNNIDEWEFLQATTRFLEVKCREILNKLALLGAIDKELWENRQIIWSDNFIKNIADAYKNRKRPVPTKPFQQVETPTDNNTDVVSTGKTLVSTESNPQKKREEKKINNNKPNACAREDGLDGQSVDNLYPSNGEGNAAEETAATLVDGGQSLELFAEFERFWQAYPRKNGKPRAVEAWKTALAEGYRAIDLALAAGKYSVKVRADGIAEQYIKMPHTFLAERLFVKYLPSCPKCGGSGFFGNKDGEVEPCECKKAGKTA</sequence>
<proteinExistence type="predicted"/>
<dbReference type="AlphaFoldDB" id="A0A212LXZ1"/>
<organism evidence="3">
    <name type="scientific">uncultured Sporomusa sp</name>
    <dbReference type="NCBI Taxonomy" id="307249"/>
    <lineage>
        <taxon>Bacteria</taxon>
        <taxon>Bacillati</taxon>
        <taxon>Bacillota</taxon>
        <taxon>Negativicutes</taxon>
        <taxon>Selenomonadales</taxon>
        <taxon>Sporomusaceae</taxon>
        <taxon>Sporomusa</taxon>
        <taxon>environmental samples</taxon>
    </lineage>
</organism>
<evidence type="ECO:0000256" key="1">
    <source>
        <dbReference type="SAM" id="MobiDB-lite"/>
    </source>
</evidence>
<name>A0A212LXZ1_9FIRM</name>